<dbReference type="GO" id="GO:0016020">
    <property type="term" value="C:membrane"/>
    <property type="evidence" value="ECO:0007669"/>
    <property type="project" value="UniProtKB-SubCell"/>
</dbReference>
<dbReference type="EMBL" id="FNZH01000001">
    <property type="protein sequence ID" value="SEI76919.1"/>
    <property type="molecule type" value="Genomic_DNA"/>
</dbReference>
<dbReference type="Proteomes" id="UP000199403">
    <property type="component" value="Unassembled WGS sequence"/>
</dbReference>
<evidence type="ECO:0000256" key="2">
    <source>
        <dbReference type="ARBA" id="ARBA00022692"/>
    </source>
</evidence>
<keyword evidence="3 5" id="KW-1133">Transmembrane helix</keyword>
<comment type="subcellular location">
    <subcellularLocation>
        <location evidence="1">Membrane</location>
        <topology evidence="1">Multi-pass membrane protein</topology>
    </subcellularLocation>
</comment>
<proteinExistence type="predicted"/>
<evidence type="ECO:0000256" key="1">
    <source>
        <dbReference type="ARBA" id="ARBA00004141"/>
    </source>
</evidence>
<evidence type="ECO:0000256" key="4">
    <source>
        <dbReference type="ARBA" id="ARBA00023136"/>
    </source>
</evidence>
<gene>
    <name evidence="6" type="ORF">SAMN05192553_101202</name>
</gene>
<keyword evidence="2 5" id="KW-0812">Transmembrane</keyword>
<dbReference type="OrthoDB" id="4732370at2"/>
<dbReference type="STRING" id="1416801.SAMN05192553_101202"/>
<evidence type="ECO:0000313" key="7">
    <source>
        <dbReference type="Proteomes" id="UP000199403"/>
    </source>
</evidence>
<keyword evidence="7" id="KW-1185">Reference proteome</keyword>
<name>A0A1H6TA47_9BACT</name>
<accession>A0A1H6TA47</accession>
<dbReference type="InterPro" id="IPR032808">
    <property type="entry name" value="DoxX"/>
</dbReference>
<feature type="transmembrane region" description="Helical" evidence="5">
    <location>
        <begin position="75"/>
        <end position="94"/>
    </location>
</feature>
<evidence type="ECO:0000256" key="3">
    <source>
        <dbReference type="ARBA" id="ARBA00022989"/>
    </source>
</evidence>
<dbReference type="AlphaFoldDB" id="A0A1H6TA47"/>
<protein>
    <submittedName>
        <fullName evidence="6">Thiosulfate dehydrogenase [quinone] large subunit</fullName>
    </submittedName>
</protein>
<dbReference type="RefSeq" id="WP_092168249.1">
    <property type="nucleotide sequence ID" value="NZ_FNZH01000001.1"/>
</dbReference>
<sequence length="132" mass="14484">MKPVSFVFIRLGIGISMLGHGLVRIPKLSAFSAGMVGNFSESYLPELLVTLFSLVLPFLELMLGLALILGWKTRIAGISGALLMLLLMFGTSMIENWSALPSQMIHLLFFVLVYEFNEVNTFSLDASNPSAK</sequence>
<feature type="transmembrane region" description="Helical" evidence="5">
    <location>
        <begin position="6"/>
        <end position="26"/>
    </location>
</feature>
<dbReference type="UniPathway" id="UPA00895"/>
<reference evidence="7" key="1">
    <citation type="submission" date="2016-10" db="EMBL/GenBank/DDBJ databases">
        <authorList>
            <person name="Varghese N."/>
            <person name="Submissions S."/>
        </authorList>
    </citation>
    <scope>NUCLEOTIDE SEQUENCE [LARGE SCALE GENOMIC DNA]</scope>
    <source>
        <strain evidence="7">IBRC-M 10761</strain>
    </source>
</reference>
<feature type="transmembrane region" description="Helical" evidence="5">
    <location>
        <begin position="47"/>
        <end position="69"/>
    </location>
</feature>
<evidence type="ECO:0000313" key="6">
    <source>
        <dbReference type="EMBL" id="SEI76919.1"/>
    </source>
</evidence>
<organism evidence="6 7">
    <name type="scientific">Cyclobacterium xiamenense</name>
    <dbReference type="NCBI Taxonomy" id="1297121"/>
    <lineage>
        <taxon>Bacteria</taxon>
        <taxon>Pseudomonadati</taxon>
        <taxon>Bacteroidota</taxon>
        <taxon>Cytophagia</taxon>
        <taxon>Cytophagales</taxon>
        <taxon>Cyclobacteriaceae</taxon>
        <taxon>Cyclobacterium</taxon>
    </lineage>
</organism>
<keyword evidence="4 5" id="KW-0472">Membrane</keyword>
<evidence type="ECO:0000256" key="5">
    <source>
        <dbReference type="SAM" id="Phobius"/>
    </source>
</evidence>
<dbReference type="Pfam" id="PF07681">
    <property type="entry name" value="DoxX"/>
    <property type="match status" value="1"/>
</dbReference>